<evidence type="ECO:0000256" key="2">
    <source>
        <dbReference type="ARBA" id="ARBA00022679"/>
    </source>
</evidence>
<dbReference type="RefSeq" id="WP_329074257.1">
    <property type="nucleotide sequence ID" value="NZ_CP109389.1"/>
</dbReference>
<dbReference type="GO" id="GO:0016740">
    <property type="term" value="F:transferase activity"/>
    <property type="evidence" value="ECO:0007669"/>
    <property type="project" value="UniProtKB-KW"/>
</dbReference>
<evidence type="ECO:0000259" key="3">
    <source>
        <dbReference type="Pfam" id="PF01648"/>
    </source>
</evidence>
<feature type="domain" description="4'-phosphopantetheinyl transferase" evidence="3">
    <location>
        <begin position="128"/>
        <end position="191"/>
    </location>
</feature>
<organism evidence="4 5">
    <name type="scientific">Streptomyces niveus</name>
    <name type="common">Streptomyces spheroides</name>
    <dbReference type="NCBI Taxonomy" id="193462"/>
    <lineage>
        <taxon>Bacteria</taxon>
        <taxon>Bacillati</taxon>
        <taxon>Actinomycetota</taxon>
        <taxon>Actinomycetes</taxon>
        <taxon>Kitasatosporales</taxon>
        <taxon>Streptomycetaceae</taxon>
        <taxon>Streptomyces</taxon>
    </lineage>
</organism>
<dbReference type="Proteomes" id="UP001432209">
    <property type="component" value="Chromosome"/>
</dbReference>
<proteinExistence type="inferred from homology"/>
<sequence length="256" mass="27951">MASTSRQVRPVGEVRVWAVRQAPPWPEDLVLSLLDARERARAASLTHPRDRSTYLAAHVGLRLLLGERLGVHPRELRFARDRCSHCGGPNGRPILLTGPDGQGAPGGPYFSLSHCAGITLIGLADVLVGVDVERLPSRRTVELCLARLHPRERAELLRVRRAERPLEFCRLWTRKEAYLKALGTGLSRGLDRDYLGTGGEGRPVGWSVVNLSCGPQDRTHAAALAVPRWIRAPAGPGELNWSAYGHVLGGVGSLEE</sequence>
<evidence type="ECO:0000313" key="5">
    <source>
        <dbReference type="Proteomes" id="UP001432209"/>
    </source>
</evidence>
<reference evidence="4" key="1">
    <citation type="submission" date="2022-10" db="EMBL/GenBank/DDBJ databases">
        <title>The complete genomes of actinobacterial strains from the NBC collection.</title>
        <authorList>
            <person name="Joergensen T.S."/>
            <person name="Alvarez Arevalo M."/>
            <person name="Sterndorff E.B."/>
            <person name="Faurdal D."/>
            <person name="Vuksanovic O."/>
            <person name="Mourched A.-S."/>
            <person name="Charusanti P."/>
            <person name="Shaw S."/>
            <person name="Blin K."/>
            <person name="Weber T."/>
        </authorList>
    </citation>
    <scope>NUCLEOTIDE SEQUENCE</scope>
    <source>
        <strain evidence="4">NBC_01432</strain>
    </source>
</reference>
<evidence type="ECO:0000313" key="4">
    <source>
        <dbReference type="EMBL" id="WUX50628.1"/>
    </source>
</evidence>
<evidence type="ECO:0000256" key="1">
    <source>
        <dbReference type="ARBA" id="ARBA00010990"/>
    </source>
</evidence>
<accession>A0ABZ1ZZV7</accession>
<keyword evidence="5" id="KW-1185">Reference proteome</keyword>
<protein>
    <submittedName>
        <fullName evidence="4">4'-phosphopantetheinyl transferase superfamily protein</fullName>
    </submittedName>
</protein>
<name>A0ABZ1ZZV7_STRNV</name>
<dbReference type="InterPro" id="IPR037143">
    <property type="entry name" value="4-PPantetheinyl_Trfase_dom_sf"/>
</dbReference>
<comment type="similarity">
    <text evidence="1">Belongs to the P-Pant transferase superfamily. Gsp/Sfp/HetI/AcpT family.</text>
</comment>
<dbReference type="InterPro" id="IPR008278">
    <property type="entry name" value="4-PPantetheinyl_Trfase_dom"/>
</dbReference>
<keyword evidence="2 4" id="KW-0808">Transferase</keyword>
<dbReference type="EMBL" id="CP109495">
    <property type="protein sequence ID" value="WUX50628.1"/>
    <property type="molecule type" value="Genomic_DNA"/>
</dbReference>
<dbReference type="PANTHER" id="PTHR12215">
    <property type="entry name" value="PHOSPHOPANTETHEINE TRANSFERASE"/>
    <property type="match status" value="1"/>
</dbReference>
<dbReference type="SUPFAM" id="SSF56214">
    <property type="entry name" value="4'-phosphopantetheinyl transferase"/>
    <property type="match status" value="2"/>
</dbReference>
<gene>
    <name evidence="4" type="ORF">OG442_03130</name>
</gene>
<dbReference type="PANTHER" id="PTHR12215:SF10">
    <property type="entry name" value="L-AMINOADIPATE-SEMIALDEHYDE DEHYDROGENASE-PHOSPHOPANTETHEINYL TRANSFERASE"/>
    <property type="match status" value="1"/>
</dbReference>
<dbReference type="Pfam" id="PF01648">
    <property type="entry name" value="ACPS"/>
    <property type="match status" value="1"/>
</dbReference>
<dbReference type="InterPro" id="IPR050559">
    <property type="entry name" value="P-Pant_transferase_sf"/>
</dbReference>
<dbReference type="Gene3D" id="3.90.470.20">
    <property type="entry name" value="4'-phosphopantetheinyl transferase domain"/>
    <property type="match status" value="2"/>
</dbReference>